<feature type="transmembrane region" description="Helical" evidence="7">
    <location>
        <begin position="344"/>
        <end position="364"/>
    </location>
</feature>
<comment type="caution">
    <text evidence="8">The sequence shown here is derived from an EMBL/GenBank/DDBJ whole genome shotgun (WGS) entry which is preliminary data.</text>
</comment>
<dbReference type="GO" id="GO:0022857">
    <property type="term" value="F:transmembrane transporter activity"/>
    <property type="evidence" value="ECO:0007669"/>
    <property type="project" value="InterPro"/>
</dbReference>
<feature type="transmembrane region" description="Helical" evidence="7">
    <location>
        <begin position="251"/>
        <end position="272"/>
    </location>
</feature>
<feature type="transmembrane region" description="Helical" evidence="7">
    <location>
        <begin position="413"/>
        <end position="436"/>
    </location>
</feature>
<keyword evidence="9" id="KW-1185">Reference proteome</keyword>
<feature type="transmembrane region" description="Helical" evidence="7">
    <location>
        <begin position="208"/>
        <end position="231"/>
    </location>
</feature>
<feature type="transmembrane region" description="Helical" evidence="7">
    <location>
        <begin position="176"/>
        <end position="196"/>
    </location>
</feature>
<feature type="transmembrane region" description="Helical" evidence="7">
    <location>
        <begin position="51"/>
        <end position="70"/>
    </location>
</feature>
<keyword evidence="4 7" id="KW-1133">Transmembrane helix</keyword>
<dbReference type="PANTHER" id="PTHR45649:SF11">
    <property type="entry name" value="TRANSPORTER, PUTATIVE (EUROFUNG)-RELATED"/>
    <property type="match status" value="1"/>
</dbReference>
<dbReference type="Proteomes" id="UP000231358">
    <property type="component" value="Unassembled WGS sequence"/>
</dbReference>
<feature type="transmembrane region" description="Helical" evidence="7">
    <location>
        <begin position="82"/>
        <end position="104"/>
    </location>
</feature>
<feature type="transmembrane region" description="Helical" evidence="7">
    <location>
        <begin position="448"/>
        <end position="471"/>
    </location>
</feature>
<dbReference type="Pfam" id="PF13520">
    <property type="entry name" value="AA_permease_2"/>
    <property type="match status" value="1"/>
</dbReference>
<dbReference type="EMBL" id="NEXV01000098">
    <property type="protein sequence ID" value="PIG88509.1"/>
    <property type="molecule type" value="Genomic_DNA"/>
</dbReference>
<organism evidence="8 9">
    <name type="scientific">Aspergillus arachidicola</name>
    <dbReference type="NCBI Taxonomy" id="656916"/>
    <lineage>
        <taxon>Eukaryota</taxon>
        <taxon>Fungi</taxon>
        <taxon>Dikarya</taxon>
        <taxon>Ascomycota</taxon>
        <taxon>Pezizomycotina</taxon>
        <taxon>Eurotiomycetes</taxon>
        <taxon>Eurotiomycetidae</taxon>
        <taxon>Eurotiales</taxon>
        <taxon>Aspergillaceae</taxon>
        <taxon>Aspergillus</taxon>
        <taxon>Aspergillus subgen. Circumdati</taxon>
    </lineage>
</organism>
<feature type="transmembrane region" description="Helical" evidence="7">
    <location>
        <begin position="284"/>
        <end position="302"/>
    </location>
</feature>
<keyword evidence="5 7" id="KW-0472">Membrane</keyword>
<feature type="transmembrane region" description="Helical" evidence="7">
    <location>
        <begin position="483"/>
        <end position="502"/>
    </location>
</feature>
<proteinExistence type="predicted"/>
<dbReference type="GO" id="GO:0006865">
    <property type="term" value="P:amino acid transport"/>
    <property type="evidence" value="ECO:0007669"/>
    <property type="project" value="InterPro"/>
</dbReference>
<evidence type="ECO:0000256" key="6">
    <source>
        <dbReference type="SAM" id="MobiDB-lite"/>
    </source>
</evidence>
<evidence type="ECO:0000256" key="7">
    <source>
        <dbReference type="SAM" id="Phobius"/>
    </source>
</evidence>
<evidence type="ECO:0000256" key="3">
    <source>
        <dbReference type="ARBA" id="ARBA00022692"/>
    </source>
</evidence>
<evidence type="ECO:0000256" key="5">
    <source>
        <dbReference type="ARBA" id="ARBA00023136"/>
    </source>
</evidence>
<dbReference type="InterPro" id="IPR002293">
    <property type="entry name" value="AA/rel_permease1"/>
</dbReference>
<keyword evidence="2" id="KW-0813">Transport</keyword>
<feature type="compositionally biased region" description="Basic and acidic residues" evidence="6">
    <location>
        <begin position="1"/>
        <end position="19"/>
    </location>
</feature>
<dbReference type="Gene3D" id="1.20.1740.10">
    <property type="entry name" value="Amino acid/polyamine transporter I"/>
    <property type="match status" value="1"/>
</dbReference>
<evidence type="ECO:0000256" key="4">
    <source>
        <dbReference type="ARBA" id="ARBA00022989"/>
    </source>
</evidence>
<evidence type="ECO:0000256" key="1">
    <source>
        <dbReference type="ARBA" id="ARBA00004141"/>
    </source>
</evidence>
<feature type="transmembrane region" description="Helical" evidence="7">
    <location>
        <begin position="132"/>
        <end position="164"/>
    </location>
</feature>
<dbReference type="InterPro" id="IPR004840">
    <property type="entry name" value="Amino_acid_permease_CS"/>
</dbReference>
<dbReference type="GO" id="GO:0016020">
    <property type="term" value="C:membrane"/>
    <property type="evidence" value="ECO:0007669"/>
    <property type="project" value="UniProtKB-SubCell"/>
</dbReference>
<dbReference type="STRING" id="656916.A0A2G7G6S0"/>
<comment type="subcellular location">
    <subcellularLocation>
        <location evidence="1">Membrane</location>
        <topology evidence="1">Multi-pass membrane protein</topology>
    </subcellularLocation>
</comment>
<dbReference type="PIRSF" id="PIRSF006060">
    <property type="entry name" value="AA_transporter"/>
    <property type="match status" value="1"/>
</dbReference>
<feature type="region of interest" description="Disordered" evidence="6">
    <location>
        <begin position="1"/>
        <end position="24"/>
    </location>
</feature>
<sequence length="526" mass="57984">MSDIKREMSHQHPKGKPDDSNVPGKDFGQVLDLDDAVLRAQGREAELKRSFSWIGAIGLAYSIINSWLSYASCFGLALNHGGAQMAVFGVIIAGCTQWIVLLGLAEMSSALPSSGGQYHFTYIVAPPRSKNFAAYVVGVLSILGWWLNTASGTIFTAISAFSIATLWYPGFAGEQWQVYLCYVLILVLTLIPIFTIPQKYIDQLTKASMLLSVVGLVLVLVTCLVMSRGNYHASNILRYQGQSGWSPGTGWMMSIGIGEYCFAAASACTHIAEEMPRPGRKLPHVINLTMLIGILTVIPWIIAMACVIQDMEAVQNAFLPSLEVFYQATGSKAVASFLQAYLTFLYYSCVLSQWITCSRIAWAFSRDNGLPFSSYWNHIHPKLNIPVRTTLLAAGFCLIYGLLYIASTTAFNSIINAAIIMMNISYTVPQGILLTCGRHRLPRRAFDLGPVLGYMVNAFSVLWTTVSGVFFCFPTELPATVGNMNYISVVIVGLFGLFMLFWMERRKKFKGPDIDWEALNASNALE</sequence>
<reference evidence="8 9" key="1">
    <citation type="submission" date="2017-05" db="EMBL/GenBank/DDBJ databases">
        <title>Genome sequence for an aflatoxigenic pathogen of Argentinian peanut, Aspergillus arachidicola.</title>
        <authorList>
            <person name="Moore G."/>
            <person name="Beltz S.B."/>
            <person name="Mack B.M."/>
        </authorList>
    </citation>
    <scope>NUCLEOTIDE SEQUENCE [LARGE SCALE GENOMIC DNA]</scope>
    <source>
        <strain evidence="8 9">CBS 117610</strain>
    </source>
</reference>
<dbReference type="PANTHER" id="PTHR45649">
    <property type="entry name" value="AMINO-ACID PERMEASE BAT1"/>
    <property type="match status" value="1"/>
</dbReference>
<protein>
    <submittedName>
        <fullName evidence="8">GABA permease</fullName>
    </submittedName>
</protein>
<keyword evidence="3 7" id="KW-0812">Transmembrane</keyword>
<evidence type="ECO:0000256" key="2">
    <source>
        <dbReference type="ARBA" id="ARBA00022448"/>
    </source>
</evidence>
<evidence type="ECO:0000313" key="9">
    <source>
        <dbReference type="Proteomes" id="UP000231358"/>
    </source>
</evidence>
<accession>A0A2G7G6S0</accession>
<dbReference type="PROSITE" id="PS00218">
    <property type="entry name" value="AMINO_ACID_PERMEASE_1"/>
    <property type="match status" value="1"/>
</dbReference>
<evidence type="ECO:0000313" key="8">
    <source>
        <dbReference type="EMBL" id="PIG88509.1"/>
    </source>
</evidence>
<name>A0A2G7G6S0_9EURO</name>
<feature type="transmembrane region" description="Helical" evidence="7">
    <location>
        <begin position="385"/>
        <end position="407"/>
    </location>
</feature>
<gene>
    <name evidence="8" type="ORF">AARAC_000989</name>
</gene>
<dbReference type="AlphaFoldDB" id="A0A2G7G6S0"/>